<proteinExistence type="predicted"/>
<comment type="caution">
    <text evidence="1">The sequence shown here is derived from an EMBL/GenBank/DDBJ whole genome shotgun (WGS) entry which is preliminary data.</text>
</comment>
<accession>A0A1W0WTZ7</accession>
<evidence type="ECO:0000313" key="2">
    <source>
        <dbReference type="Proteomes" id="UP000192578"/>
    </source>
</evidence>
<dbReference type="AlphaFoldDB" id="A0A1W0WTZ7"/>
<organism evidence="1 2">
    <name type="scientific">Hypsibius exemplaris</name>
    <name type="common">Freshwater tardigrade</name>
    <dbReference type="NCBI Taxonomy" id="2072580"/>
    <lineage>
        <taxon>Eukaryota</taxon>
        <taxon>Metazoa</taxon>
        <taxon>Ecdysozoa</taxon>
        <taxon>Tardigrada</taxon>
        <taxon>Eutardigrada</taxon>
        <taxon>Parachela</taxon>
        <taxon>Hypsibioidea</taxon>
        <taxon>Hypsibiidae</taxon>
        <taxon>Hypsibius</taxon>
    </lineage>
</organism>
<name>A0A1W0WTZ7_HYPEX</name>
<evidence type="ECO:0000313" key="1">
    <source>
        <dbReference type="EMBL" id="OQV18672.1"/>
    </source>
</evidence>
<reference evidence="2" key="1">
    <citation type="submission" date="2017-01" db="EMBL/GenBank/DDBJ databases">
        <title>Comparative genomics of anhydrobiosis in the tardigrade Hypsibius dujardini.</title>
        <authorList>
            <person name="Yoshida Y."/>
            <person name="Koutsovoulos G."/>
            <person name="Laetsch D."/>
            <person name="Stevens L."/>
            <person name="Kumar S."/>
            <person name="Horikawa D."/>
            <person name="Ishino K."/>
            <person name="Komine S."/>
            <person name="Tomita M."/>
            <person name="Blaxter M."/>
            <person name="Arakawa K."/>
        </authorList>
    </citation>
    <scope>NUCLEOTIDE SEQUENCE [LARGE SCALE GENOMIC DNA]</scope>
    <source>
        <strain evidence="2">Z151</strain>
    </source>
</reference>
<protein>
    <submittedName>
        <fullName evidence="1">Uncharacterized protein</fullName>
    </submittedName>
</protein>
<dbReference type="Proteomes" id="UP000192578">
    <property type="component" value="Unassembled WGS sequence"/>
</dbReference>
<keyword evidence="2" id="KW-1185">Reference proteome</keyword>
<sequence>MGNFGRCVGVSPHLELQKFRKQRRRHWADCEAFLQLLNEPSSRQDNLIPTGFLILGEGPRELILRNDRTKLFPAPAALPLPPSSSGPIGFEVERSETAFPAERTDFFTITASIEE</sequence>
<dbReference type="EMBL" id="MTYJ01000047">
    <property type="protein sequence ID" value="OQV18672.1"/>
    <property type="molecule type" value="Genomic_DNA"/>
</dbReference>
<gene>
    <name evidence="1" type="ORF">BV898_07302</name>
</gene>